<organism evidence="2 3">
    <name type="scientific">Sinanodonta woodiana</name>
    <name type="common">Chinese pond mussel</name>
    <name type="synonym">Anodonta woodiana</name>
    <dbReference type="NCBI Taxonomy" id="1069815"/>
    <lineage>
        <taxon>Eukaryota</taxon>
        <taxon>Metazoa</taxon>
        <taxon>Spiralia</taxon>
        <taxon>Lophotrochozoa</taxon>
        <taxon>Mollusca</taxon>
        <taxon>Bivalvia</taxon>
        <taxon>Autobranchia</taxon>
        <taxon>Heteroconchia</taxon>
        <taxon>Palaeoheterodonta</taxon>
        <taxon>Unionida</taxon>
        <taxon>Unionoidea</taxon>
        <taxon>Unionidae</taxon>
        <taxon>Unioninae</taxon>
        <taxon>Sinanodonta</taxon>
    </lineage>
</organism>
<proteinExistence type="predicted"/>
<accession>A0ABD3XK91</accession>
<evidence type="ECO:0000313" key="3">
    <source>
        <dbReference type="Proteomes" id="UP001634394"/>
    </source>
</evidence>
<comment type="caution">
    <text evidence="2">The sequence shown here is derived from an EMBL/GenBank/DDBJ whole genome shotgun (WGS) entry which is preliminary data.</text>
</comment>
<feature type="non-terminal residue" evidence="2">
    <location>
        <position position="1"/>
    </location>
</feature>
<evidence type="ECO:0000313" key="2">
    <source>
        <dbReference type="EMBL" id="KAL3886051.1"/>
    </source>
</evidence>
<keyword evidence="3" id="KW-1185">Reference proteome</keyword>
<name>A0ABD3XK91_SINWO</name>
<protein>
    <submittedName>
        <fullName evidence="2">Uncharacterized protein</fullName>
    </submittedName>
</protein>
<evidence type="ECO:0000256" key="1">
    <source>
        <dbReference type="SAM" id="MobiDB-lite"/>
    </source>
</evidence>
<dbReference type="AlphaFoldDB" id="A0ABD3XK91"/>
<reference evidence="2 3" key="1">
    <citation type="submission" date="2024-11" db="EMBL/GenBank/DDBJ databases">
        <title>Chromosome-level genome assembly of the freshwater bivalve Anodonta woodiana.</title>
        <authorList>
            <person name="Chen X."/>
        </authorList>
    </citation>
    <scope>NUCLEOTIDE SEQUENCE [LARGE SCALE GENOMIC DNA]</scope>
    <source>
        <strain evidence="2">MN2024</strain>
        <tissue evidence="2">Gills</tissue>
    </source>
</reference>
<dbReference type="EMBL" id="JBJQND010000002">
    <property type="protein sequence ID" value="KAL3886051.1"/>
    <property type="molecule type" value="Genomic_DNA"/>
</dbReference>
<gene>
    <name evidence="2" type="ORF">ACJMK2_026074</name>
</gene>
<dbReference type="Proteomes" id="UP001634394">
    <property type="component" value="Unassembled WGS sequence"/>
</dbReference>
<feature type="region of interest" description="Disordered" evidence="1">
    <location>
        <begin position="35"/>
        <end position="68"/>
    </location>
</feature>
<sequence>AGNQVIKDGPPQQTVDYSDLIKEFFKQQSQLIDEGNIADVEPDKVSSGTMTSEPLHDVQIPTGEDKNIDFPYGVREHSSVNFGSSFDAYQPITSTLARLLSSQERTVSKLSAGAPYVSLLHTTKDKEI</sequence>